<evidence type="ECO:0000259" key="1">
    <source>
        <dbReference type="PROSITE" id="PS50887"/>
    </source>
</evidence>
<dbReference type="SMART" id="SM00065">
    <property type="entry name" value="GAF"/>
    <property type="match status" value="1"/>
</dbReference>
<dbReference type="Pfam" id="PF00990">
    <property type="entry name" value="GGDEF"/>
    <property type="match status" value="1"/>
</dbReference>
<dbReference type="SUPFAM" id="SSF55073">
    <property type="entry name" value="Nucleotide cyclase"/>
    <property type="match status" value="1"/>
</dbReference>
<dbReference type="InterPro" id="IPR003018">
    <property type="entry name" value="GAF"/>
</dbReference>
<dbReference type="CDD" id="cd01949">
    <property type="entry name" value="GGDEF"/>
    <property type="match status" value="1"/>
</dbReference>
<dbReference type="InterPro" id="IPR029787">
    <property type="entry name" value="Nucleotide_cyclase"/>
</dbReference>
<proteinExistence type="predicted"/>
<dbReference type="InterPro" id="IPR043128">
    <property type="entry name" value="Rev_trsase/Diguanyl_cyclase"/>
</dbReference>
<dbReference type="Proteomes" id="UP000479114">
    <property type="component" value="Chromosome"/>
</dbReference>
<reference evidence="2 3" key="1">
    <citation type="submission" date="2020-02" db="EMBL/GenBank/DDBJ databases">
        <title>Paenibacillus sp. nov., isolated from rhizosphere soil of tomato.</title>
        <authorList>
            <person name="Weon H.-Y."/>
            <person name="Lee S.A."/>
        </authorList>
    </citation>
    <scope>NUCLEOTIDE SEQUENCE [LARGE SCALE GENOMIC DNA]</scope>
    <source>
        <strain evidence="2 3">14171R-81</strain>
    </source>
</reference>
<accession>A0A6C0P9R4</accession>
<dbReference type="PANTHER" id="PTHR45138:SF9">
    <property type="entry name" value="DIGUANYLATE CYCLASE DGCM-RELATED"/>
    <property type="match status" value="1"/>
</dbReference>
<dbReference type="GO" id="GO:1902201">
    <property type="term" value="P:negative regulation of bacterial-type flagellum-dependent cell motility"/>
    <property type="evidence" value="ECO:0007669"/>
    <property type="project" value="TreeGrafter"/>
</dbReference>
<dbReference type="FunFam" id="3.30.70.270:FF:000001">
    <property type="entry name" value="Diguanylate cyclase domain protein"/>
    <property type="match status" value="1"/>
</dbReference>
<gene>
    <name evidence="2" type="ORF">GZH47_28655</name>
</gene>
<dbReference type="NCBIfam" id="TIGR00254">
    <property type="entry name" value="GGDEF"/>
    <property type="match status" value="1"/>
</dbReference>
<dbReference type="SMART" id="SM00267">
    <property type="entry name" value="GGDEF"/>
    <property type="match status" value="1"/>
</dbReference>
<dbReference type="EMBL" id="CP048286">
    <property type="protein sequence ID" value="QHW34373.1"/>
    <property type="molecule type" value="Genomic_DNA"/>
</dbReference>
<evidence type="ECO:0000313" key="2">
    <source>
        <dbReference type="EMBL" id="QHW34373.1"/>
    </source>
</evidence>
<keyword evidence="3" id="KW-1185">Reference proteome</keyword>
<dbReference type="PROSITE" id="PS50887">
    <property type="entry name" value="GGDEF"/>
    <property type="match status" value="1"/>
</dbReference>
<protein>
    <submittedName>
        <fullName evidence="2">Sensor domain-containing diguanylate cyclase</fullName>
    </submittedName>
</protein>
<name>A0A6C0P9R4_9BACL</name>
<dbReference type="PANTHER" id="PTHR45138">
    <property type="entry name" value="REGULATORY COMPONENTS OF SENSORY TRANSDUCTION SYSTEM"/>
    <property type="match status" value="1"/>
</dbReference>
<organism evidence="2 3">
    <name type="scientific">Paenibacillus rhizovicinus</name>
    <dbReference type="NCBI Taxonomy" id="2704463"/>
    <lineage>
        <taxon>Bacteria</taxon>
        <taxon>Bacillati</taxon>
        <taxon>Bacillota</taxon>
        <taxon>Bacilli</taxon>
        <taxon>Bacillales</taxon>
        <taxon>Paenibacillaceae</taxon>
        <taxon>Paenibacillus</taxon>
    </lineage>
</organism>
<dbReference type="KEGG" id="prz:GZH47_28655"/>
<dbReference type="InterPro" id="IPR000160">
    <property type="entry name" value="GGDEF_dom"/>
</dbReference>
<dbReference type="SUPFAM" id="SSF55781">
    <property type="entry name" value="GAF domain-like"/>
    <property type="match status" value="2"/>
</dbReference>
<dbReference type="GO" id="GO:0005886">
    <property type="term" value="C:plasma membrane"/>
    <property type="evidence" value="ECO:0007669"/>
    <property type="project" value="TreeGrafter"/>
</dbReference>
<dbReference type="AlphaFoldDB" id="A0A6C0P9R4"/>
<dbReference type="Gene3D" id="3.30.450.40">
    <property type="match status" value="2"/>
</dbReference>
<dbReference type="Gene3D" id="3.30.70.270">
    <property type="match status" value="1"/>
</dbReference>
<sequence length="625" mass="70190">MLRMMSSKDMTMSNSAARWEIDILEAQQPDVWLPKGDFLANHEYIVRGLLKEAWNRWHSQAMTISSPLLHHHMQLLDAEGGLLIESAIGDDLPNTGTEAILAPLNSRRSTGCIARLKLASADKTESFLLPLLEAAALTMQEMYDHAYDLLIVRQMMNQQQIIDKEARGRDYLFQAAKRLHDQNDVYSVLHVLLDDVEVMYPGAKVNLYLSQDFVYSDSRVKPLLLRHTNDDLNANAFLTGKPVTADEDGGGIKLAIPLRGNQAVYGVLSLSLQQRWDEFEHRSMVMLVDTAGSAFENAKLYEQSNLLISELQLINELTKRLNQSLRLNEVFDFALTELMTIFKADYCHLLQISNDGSNFQIMASNVPMTDTESYSTSTGFGGIVIRTKEPLIISDYWSTRVVDSKLMDASGARSLIAAPVMAGSAVVGVIMVSHQSPNFFSYENYKLLQVLSTHIGLAVSNASLHAEVRRMVITDNLTGLHARHYLNEQIHLRQRKDRCGSLVLVDIDHFKRVNDTFGHLIGDQILVAVSDVIRNCIRDTDIAARWGGEELAVYLPQIRTGQAYRIAERIRSTVEGQTDPTVTVSCGISEWSFDEEKISVESLFYRADMALYEAKKNGRNRICVG</sequence>
<dbReference type="Pfam" id="PF01590">
    <property type="entry name" value="GAF"/>
    <property type="match status" value="1"/>
</dbReference>
<dbReference type="GO" id="GO:0043709">
    <property type="term" value="P:cell adhesion involved in single-species biofilm formation"/>
    <property type="evidence" value="ECO:0007669"/>
    <property type="project" value="TreeGrafter"/>
</dbReference>
<feature type="domain" description="GGDEF" evidence="1">
    <location>
        <begin position="498"/>
        <end position="625"/>
    </location>
</feature>
<evidence type="ECO:0000313" key="3">
    <source>
        <dbReference type="Proteomes" id="UP000479114"/>
    </source>
</evidence>
<dbReference type="InterPro" id="IPR050469">
    <property type="entry name" value="Diguanylate_Cyclase"/>
</dbReference>
<dbReference type="GO" id="GO:0052621">
    <property type="term" value="F:diguanylate cyclase activity"/>
    <property type="evidence" value="ECO:0007669"/>
    <property type="project" value="TreeGrafter"/>
</dbReference>
<dbReference type="InterPro" id="IPR029016">
    <property type="entry name" value="GAF-like_dom_sf"/>
</dbReference>